<accession>A0A382F758</accession>
<dbReference type="AlphaFoldDB" id="A0A382F758"/>
<name>A0A382F758_9ZZZZ</name>
<gene>
    <name evidence="1" type="ORF">METZ01_LOCUS210805</name>
</gene>
<organism evidence="1">
    <name type="scientific">marine metagenome</name>
    <dbReference type="NCBI Taxonomy" id="408172"/>
    <lineage>
        <taxon>unclassified sequences</taxon>
        <taxon>metagenomes</taxon>
        <taxon>ecological metagenomes</taxon>
    </lineage>
</organism>
<dbReference type="EMBL" id="UINC01047986">
    <property type="protein sequence ID" value="SVB57951.1"/>
    <property type="molecule type" value="Genomic_DNA"/>
</dbReference>
<feature type="non-terminal residue" evidence="1">
    <location>
        <position position="1"/>
    </location>
</feature>
<proteinExistence type="predicted"/>
<reference evidence="1" key="1">
    <citation type="submission" date="2018-05" db="EMBL/GenBank/DDBJ databases">
        <authorList>
            <person name="Lanie J.A."/>
            <person name="Ng W.-L."/>
            <person name="Kazmierczak K.M."/>
            <person name="Andrzejewski T.M."/>
            <person name="Davidsen T.M."/>
            <person name="Wayne K.J."/>
            <person name="Tettelin H."/>
            <person name="Glass J.I."/>
            <person name="Rusch D."/>
            <person name="Podicherti R."/>
            <person name="Tsui H.-C.T."/>
            <person name="Winkler M.E."/>
        </authorList>
    </citation>
    <scope>NUCLEOTIDE SEQUENCE</scope>
</reference>
<dbReference type="InterPro" id="IPR011330">
    <property type="entry name" value="Glyco_hydro/deAcase_b/a-brl"/>
</dbReference>
<protein>
    <submittedName>
        <fullName evidence="1">Uncharacterized protein</fullName>
    </submittedName>
</protein>
<evidence type="ECO:0000313" key="1">
    <source>
        <dbReference type="EMBL" id="SVB57951.1"/>
    </source>
</evidence>
<dbReference type="SUPFAM" id="SSF88713">
    <property type="entry name" value="Glycoside hydrolase/deacetylase"/>
    <property type="match status" value="1"/>
</dbReference>
<dbReference type="Gene3D" id="3.20.20.370">
    <property type="entry name" value="Glycoside hydrolase/deacetylase"/>
    <property type="match status" value="1"/>
</dbReference>
<feature type="non-terminal residue" evidence="1">
    <location>
        <position position="533"/>
    </location>
</feature>
<sequence length="533" mass="59695">VSIEVHTLTHPCPLLHQGKFEQAANVVHGGVDLLSQIKGNIPVAYRMPCCDSMNSLSPRFFAEIFNKTSADGRYLQIDTSVFNITTVKDKSLPREWVVDKDGKERFGKYLEKMKSYVGTIEDYPYPYVINQLCWEFPCVVPSDWEAQNLIGNQNPQMLEDWKRALDVTVHKQGVMNLVFHPHGWSSSAQLVELIDYAQKTYGKKVKFLNFSECAERLNKNLLKGSALRGKDGGDNAVRILDANNDGFMDVLIGEKKLTRIWNPKQSTWTQHKLPFDPRQTLAGVLDKSGAASMVEAKEAGQIWTMQKDGWKGTQANAVKQSGELPSTLKEIRNLISAAEPALGRIIKNEGENTDWYDFTGTMAPRHLLRQLAKGKVLDWESPVLPANPDQPIVLCLTGGLGYESQPKTDGFMLAVDGKDALQFDLSRKFIRWQAKDKSIEVIHLPTWTSGLDSGGYFFFILPKGTIKKDRAIRFSVRSLGAGSRRWFAIDVKQDIAGNLKRFAAKIGKPSSRLGLLRDVDNDGVCELISARGY</sequence>
<dbReference type="GO" id="GO:0005975">
    <property type="term" value="P:carbohydrate metabolic process"/>
    <property type="evidence" value="ECO:0007669"/>
    <property type="project" value="InterPro"/>
</dbReference>